<dbReference type="NCBIfam" id="TIGR00474">
    <property type="entry name" value="selA"/>
    <property type="match status" value="1"/>
</dbReference>
<dbReference type="InterPro" id="IPR018319">
    <property type="entry name" value="SelA-like"/>
</dbReference>
<dbReference type="GO" id="GO:0004601">
    <property type="term" value="F:peroxidase activity"/>
    <property type="evidence" value="ECO:0007669"/>
    <property type="project" value="InterPro"/>
</dbReference>
<dbReference type="Proteomes" id="UP001161422">
    <property type="component" value="Unassembled WGS sequence"/>
</dbReference>
<dbReference type="InterPro" id="IPR004534">
    <property type="entry name" value="SelA_trans"/>
</dbReference>
<protein>
    <recommendedName>
        <fullName evidence="8">L-seryl-tRNA(Sec) selenium transferase</fullName>
        <ecNumber evidence="8">2.9.1.1</ecNumber>
    </recommendedName>
    <alternativeName>
        <fullName evidence="8">Selenocysteine synthase</fullName>
        <shortName evidence="8">Sec synthase</shortName>
    </alternativeName>
    <alternativeName>
        <fullName evidence="8">Selenocysteinyl-tRNA(Sec) synthase</fullName>
    </alternativeName>
</protein>
<reference evidence="11" key="1">
    <citation type="journal article" date="2014" name="Int. J. Syst. Evol. Microbiol.">
        <title>Complete genome sequence of Corynebacterium casei LMG S-19264T (=DSM 44701T), isolated from a smear-ripened cheese.</title>
        <authorList>
            <consortium name="US DOE Joint Genome Institute (JGI-PGF)"/>
            <person name="Walter F."/>
            <person name="Albersmeier A."/>
            <person name="Kalinowski J."/>
            <person name="Ruckert C."/>
        </authorList>
    </citation>
    <scope>NUCLEOTIDE SEQUENCE</scope>
    <source>
        <strain evidence="11">NBRC 101628</strain>
    </source>
</reference>
<dbReference type="HAMAP" id="MF_00423">
    <property type="entry name" value="SelA"/>
    <property type="match status" value="1"/>
</dbReference>
<keyword evidence="12" id="KW-1185">Reference proteome</keyword>
<dbReference type="InterPro" id="IPR025862">
    <property type="entry name" value="SelA_trans_N_dom"/>
</dbReference>
<comment type="caution">
    <text evidence="11">The sequence shown here is derived from an EMBL/GenBank/DDBJ whole genome shotgun (WGS) entry which is preliminary data.</text>
</comment>
<sequence length="488" mass="53012">MPAFCSNCSPLTDKRELPHAQSFAATPERPKSKVTRQGNSQARLPQIDKFLSQDFIQPYVAKLSRPVVTNAVRAVFAELRAGKGAISLEPAKVNDAVCARLDKLMRVRQQRVINATGTIIHTNLGRSPIHPDLWEAAKQTNTHYCNLELALAEGKRGQRKGLLPTLLQSLTGGEDALVVNNNACSVYLLLLALAQGKEVIVSRGEQIQIGGGFRIPDILAMSGAKLVEVGTTNITTCDDYLDAITDNTAMVLMVHQSNFAIRGFTQSVDIKALRERLPEGVVLAVDQGSGVSDEDFCPQEKSIVRYLKQGADLVCFSGDKILGGPQAGIVCGRGDLIRKLETNPMMRAFRPGRIILSLLEELLIAKLNRQVSGQGVSQRMLAQLSGAQRRAESLQREFPHQLEAIAMDAVVGGGTLPDTDYPGFGVVVKGNPKVLSRTLRNCPISVIGVVSKERFMLNLSSVSDDDFELLRAQLAPILDGEQPTQDSQ</sequence>
<comment type="function">
    <text evidence="8">Converts seryl-tRNA(Sec) to selenocysteinyl-tRNA(Sec) required for selenoprotein biosynthesis.</text>
</comment>
<dbReference type="GO" id="GO:0005737">
    <property type="term" value="C:cytoplasm"/>
    <property type="evidence" value="ECO:0007669"/>
    <property type="project" value="UniProtKB-SubCell"/>
</dbReference>
<evidence type="ECO:0000256" key="1">
    <source>
        <dbReference type="ARBA" id="ARBA00001933"/>
    </source>
</evidence>
<dbReference type="Pfam" id="PF03841">
    <property type="entry name" value="SelA"/>
    <property type="match status" value="1"/>
</dbReference>
<dbReference type="InterPro" id="IPR002016">
    <property type="entry name" value="Haem_peroxidase"/>
</dbReference>
<dbReference type="PANTHER" id="PTHR32328:SF0">
    <property type="entry name" value="L-SERYL-TRNA(SEC) SELENIUM TRANSFERASE"/>
    <property type="match status" value="1"/>
</dbReference>
<evidence type="ECO:0000256" key="9">
    <source>
        <dbReference type="PIRSR" id="PIRSR618319-50"/>
    </source>
</evidence>
<dbReference type="GO" id="GO:0006979">
    <property type="term" value="P:response to oxidative stress"/>
    <property type="evidence" value="ECO:0007669"/>
    <property type="project" value="InterPro"/>
</dbReference>
<evidence type="ECO:0000313" key="12">
    <source>
        <dbReference type="Proteomes" id="UP001161422"/>
    </source>
</evidence>
<accession>A0AA37RYB6</accession>
<keyword evidence="5 8" id="KW-0648">Protein biosynthesis</keyword>
<dbReference type="EMBL" id="BSNC01000006">
    <property type="protein sequence ID" value="GLP97321.1"/>
    <property type="molecule type" value="Genomic_DNA"/>
</dbReference>
<reference evidence="11" key="2">
    <citation type="submission" date="2023-01" db="EMBL/GenBank/DDBJ databases">
        <title>Draft genome sequence of Paraferrimonas sedimenticola strain NBRC 101628.</title>
        <authorList>
            <person name="Sun Q."/>
            <person name="Mori K."/>
        </authorList>
    </citation>
    <scope>NUCLEOTIDE SEQUENCE</scope>
    <source>
        <strain evidence="11">NBRC 101628</strain>
    </source>
</reference>
<dbReference type="Gene3D" id="3.40.640.10">
    <property type="entry name" value="Type I PLP-dependent aspartate aminotransferase-like (Major domain)"/>
    <property type="match status" value="1"/>
</dbReference>
<dbReference type="InterPro" id="IPR015421">
    <property type="entry name" value="PyrdxlP-dep_Trfase_major"/>
</dbReference>
<evidence type="ECO:0000256" key="4">
    <source>
        <dbReference type="ARBA" id="ARBA00022898"/>
    </source>
</evidence>
<dbReference type="GO" id="GO:0001514">
    <property type="term" value="P:selenocysteine incorporation"/>
    <property type="evidence" value="ECO:0007669"/>
    <property type="project" value="UniProtKB-UniRule"/>
</dbReference>
<organism evidence="11 12">
    <name type="scientific">Paraferrimonas sedimenticola</name>
    <dbReference type="NCBI Taxonomy" id="375674"/>
    <lineage>
        <taxon>Bacteria</taxon>
        <taxon>Pseudomonadati</taxon>
        <taxon>Pseudomonadota</taxon>
        <taxon>Gammaproteobacteria</taxon>
        <taxon>Alteromonadales</taxon>
        <taxon>Ferrimonadaceae</taxon>
        <taxon>Paraferrimonas</taxon>
    </lineage>
</organism>
<comment type="cofactor">
    <cofactor evidence="1 8 9">
        <name>pyridoxal 5'-phosphate</name>
        <dbReference type="ChEBI" id="CHEBI:597326"/>
    </cofactor>
</comment>
<dbReference type="Pfam" id="PF12390">
    <property type="entry name" value="Se-cys_synth_N"/>
    <property type="match status" value="1"/>
</dbReference>
<comment type="subcellular location">
    <subcellularLocation>
        <location evidence="8">Cytoplasm</location>
    </subcellularLocation>
</comment>
<comment type="catalytic activity">
    <reaction evidence="8">
        <text>L-seryl-tRNA(Sec) + selenophosphate + H(+) = L-selenocysteinyl-tRNA(Sec) + phosphate</text>
        <dbReference type="Rhea" id="RHEA:22728"/>
        <dbReference type="Rhea" id="RHEA-COMP:9742"/>
        <dbReference type="Rhea" id="RHEA-COMP:9743"/>
        <dbReference type="ChEBI" id="CHEBI:15378"/>
        <dbReference type="ChEBI" id="CHEBI:16144"/>
        <dbReference type="ChEBI" id="CHEBI:43474"/>
        <dbReference type="ChEBI" id="CHEBI:78533"/>
        <dbReference type="ChEBI" id="CHEBI:78573"/>
        <dbReference type="EC" id="2.9.1.1"/>
    </reaction>
</comment>
<dbReference type="PROSITE" id="PS50873">
    <property type="entry name" value="PEROXIDASE_4"/>
    <property type="match status" value="1"/>
</dbReference>
<evidence type="ECO:0000256" key="8">
    <source>
        <dbReference type="HAMAP-Rule" id="MF_00423"/>
    </source>
</evidence>
<comment type="pathway">
    <text evidence="8">Aminoacyl-tRNA biosynthesis; selenocysteinyl-tRNA(Sec) biosynthesis; selenocysteinyl-tRNA(Sec) from L-seryl-tRNA(Sec) (bacterial route): step 1/1.</text>
</comment>
<comment type="similarity">
    <text evidence="7 8">Belongs to the SelA family.</text>
</comment>
<evidence type="ECO:0000256" key="5">
    <source>
        <dbReference type="ARBA" id="ARBA00022917"/>
    </source>
</evidence>
<dbReference type="InterPro" id="IPR015424">
    <property type="entry name" value="PyrdxlP-dep_Trfase"/>
</dbReference>
<keyword evidence="3 8" id="KW-0808">Transferase</keyword>
<feature type="domain" description="Plant heme peroxidase family profile" evidence="10">
    <location>
        <begin position="234"/>
        <end position="468"/>
    </location>
</feature>
<evidence type="ECO:0000313" key="11">
    <source>
        <dbReference type="EMBL" id="GLP97321.1"/>
    </source>
</evidence>
<dbReference type="GO" id="GO:0020037">
    <property type="term" value="F:heme binding"/>
    <property type="evidence" value="ECO:0007669"/>
    <property type="project" value="InterPro"/>
</dbReference>
<dbReference type="Gene3D" id="3.90.1150.180">
    <property type="match status" value="1"/>
</dbReference>
<name>A0AA37RYB6_9GAMM</name>
<dbReference type="SUPFAM" id="SSF53383">
    <property type="entry name" value="PLP-dependent transferases"/>
    <property type="match status" value="1"/>
</dbReference>
<evidence type="ECO:0000256" key="2">
    <source>
        <dbReference type="ARBA" id="ARBA00022490"/>
    </source>
</evidence>
<dbReference type="EC" id="2.9.1.1" evidence="8"/>
<dbReference type="GO" id="GO:0001717">
    <property type="term" value="P:conversion of seryl-tRNAsec to selenocys-tRNAsec"/>
    <property type="evidence" value="ECO:0007669"/>
    <property type="project" value="UniProtKB-UniRule"/>
</dbReference>
<dbReference type="GO" id="GO:0004125">
    <property type="term" value="F:L-seryl-tRNA(Sec) selenium transferase activity"/>
    <property type="evidence" value="ECO:0007669"/>
    <property type="project" value="UniProtKB-UniRule"/>
</dbReference>
<feature type="modified residue" description="N6-(pyridoxal phosphate)lysine" evidence="8 9">
    <location>
        <position position="320"/>
    </location>
</feature>
<dbReference type="PANTHER" id="PTHR32328">
    <property type="entry name" value="L-SERYL-TRNA(SEC) SELENIUM TRANSFERASE"/>
    <property type="match status" value="1"/>
</dbReference>
<evidence type="ECO:0000259" key="10">
    <source>
        <dbReference type="PROSITE" id="PS50873"/>
    </source>
</evidence>
<dbReference type="AlphaFoldDB" id="A0AA37RYB6"/>
<gene>
    <name evidence="8 11" type="primary">selA</name>
    <name evidence="11" type="ORF">GCM10007895_26280</name>
</gene>
<proteinExistence type="inferred from homology"/>
<evidence type="ECO:0000256" key="3">
    <source>
        <dbReference type="ARBA" id="ARBA00022679"/>
    </source>
</evidence>
<dbReference type="RefSeq" id="WP_095504830.1">
    <property type="nucleotide sequence ID" value="NZ_BSNC01000006.1"/>
</dbReference>
<keyword evidence="4 8" id="KW-0663">Pyridoxal phosphate</keyword>
<evidence type="ECO:0000256" key="6">
    <source>
        <dbReference type="ARBA" id="ARBA00023266"/>
    </source>
</evidence>
<keyword evidence="6 8" id="KW-0711">Selenium</keyword>
<evidence type="ECO:0000256" key="7">
    <source>
        <dbReference type="ARBA" id="ARBA00044507"/>
    </source>
</evidence>
<keyword evidence="2 8" id="KW-0963">Cytoplasm</keyword>